<feature type="signal peptide" evidence="1">
    <location>
        <begin position="1"/>
        <end position="22"/>
    </location>
</feature>
<dbReference type="AlphaFoldDB" id="A0A8H3ER99"/>
<proteinExistence type="predicted"/>
<reference evidence="2" key="1">
    <citation type="submission" date="2021-03" db="EMBL/GenBank/DDBJ databases">
        <authorList>
            <person name="Tagirdzhanova G."/>
        </authorList>
    </citation>
    <scope>NUCLEOTIDE SEQUENCE</scope>
</reference>
<dbReference type="OrthoDB" id="5428787at2759"/>
<dbReference type="Proteomes" id="UP000664521">
    <property type="component" value="Unassembled WGS sequence"/>
</dbReference>
<evidence type="ECO:0000313" key="3">
    <source>
        <dbReference type="Proteomes" id="UP000664521"/>
    </source>
</evidence>
<evidence type="ECO:0000313" key="2">
    <source>
        <dbReference type="EMBL" id="CAF9911311.1"/>
    </source>
</evidence>
<evidence type="ECO:0008006" key="4">
    <source>
        <dbReference type="Google" id="ProtNLM"/>
    </source>
</evidence>
<name>A0A8H3ER99_9LECA</name>
<sequence>MAPLKLLSVFATLAFWLTPAWSDKTVSVEVCETKYGASSLKSVGTTTLRTTIHQTVGCVGTITPTYTVQPTPKTITAATTVYVTKTTTLPNTKVSTLTSTKTVQSTVSVTNTITSTVSTTADPSTVTAPQSTNTIPTSPGFIPANSVLNSGPVQKRQLSDERPDKEKRIVAPSSGYPATVTCGLLVDIIATNSKIVTATKTSTVTAKTSTVTTVATTTSTLTSTVCPAGASTTVTITTTLAPVTSSFTTSTTTTSTATLTVTVQQPTATFYAACAADNLVSELYNSPIGENGNLTLANTAITEPDNPRVYAQTVSTAASAYDCCVQCITSDDCGGGYFVNDGTGTCVVANPQPEECDPTAQDVGTDTLGDLQTSPAVTVFDGDCGQVMQFMTWDG</sequence>
<keyword evidence="3" id="KW-1185">Reference proteome</keyword>
<evidence type="ECO:0000256" key="1">
    <source>
        <dbReference type="SAM" id="SignalP"/>
    </source>
</evidence>
<comment type="caution">
    <text evidence="2">The sequence shown here is derived from an EMBL/GenBank/DDBJ whole genome shotgun (WGS) entry which is preliminary data.</text>
</comment>
<organism evidence="2 3">
    <name type="scientific">Heterodermia speciosa</name>
    <dbReference type="NCBI Taxonomy" id="116794"/>
    <lineage>
        <taxon>Eukaryota</taxon>
        <taxon>Fungi</taxon>
        <taxon>Dikarya</taxon>
        <taxon>Ascomycota</taxon>
        <taxon>Pezizomycotina</taxon>
        <taxon>Lecanoromycetes</taxon>
        <taxon>OSLEUM clade</taxon>
        <taxon>Lecanoromycetidae</taxon>
        <taxon>Caliciales</taxon>
        <taxon>Physciaceae</taxon>
        <taxon>Heterodermia</taxon>
    </lineage>
</organism>
<gene>
    <name evidence="2" type="ORF">HETSPECPRED_000297</name>
</gene>
<keyword evidence="1" id="KW-0732">Signal</keyword>
<feature type="chain" id="PRO_5034883561" description="Apple domain-containing protein" evidence="1">
    <location>
        <begin position="23"/>
        <end position="395"/>
    </location>
</feature>
<protein>
    <recommendedName>
        <fullName evidence="4">Apple domain-containing protein</fullName>
    </recommendedName>
</protein>
<accession>A0A8H3ER99</accession>
<dbReference type="EMBL" id="CAJPDS010000010">
    <property type="protein sequence ID" value="CAF9911311.1"/>
    <property type="molecule type" value="Genomic_DNA"/>
</dbReference>